<dbReference type="AlphaFoldDB" id="Q69MI9"/>
<dbReference type="Proteomes" id="UP000000763">
    <property type="component" value="Chromosome 9"/>
</dbReference>
<organism evidence="2 3">
    <name type="scientific">Oryza sativa subsp. japonica</name>
    <name type="common">Rice</name>
    <dbReference type="NCBI Taxonomy" id="39947"/>
    <lineage>
        <taxon>Eukaryota</taxon>
        <taxon>Viridiplantae</taxon>
        <taxon>Streptophyta</taxon>
        <taxon>Embryophyta</taxon>
        <taxon>Tracheophyta</taxon>
        <taxon>Spermatophyta</taxon>
        <taxon>Magnoliopsida</taxon>
        <taxon>Liliopsida</taxon>
        <taxon>Poales</taxon>
        <taxon>Poaceae</taxon>
        <taxon>BOP clade</taxon>
        <taxon>Oryzoideae</taxon>
        <taxon>Oryzeae</taxon>
        <taxon>Oryzinae</taxon>
        <taxon>Oryza</taxon>
        <taxon>Oryza sativa</taxon>
    </lineage>
</organism>
<gene>
    <name evidence="2" type="primary">OSJNBa0039E17.23</name>
</gene>
<evidence type="ECO:0000313" key="2">
    <source>
        <dbReference type="EMBL" id="BAD33926.1"/>
    </source>
</evidence>
<feature type="region of interest" description="Disordered" evidence="1">
    <location>
        <begin position="1"/>
        <end position="134"/>
    </location>
</feature>
<name>Q69MI9_ORYSJ</name>
<evidence type="ECO:0000313" key="3">
    <source>
        <dbReference type="Proteomes" id="UP000000763"/>
    </source>
</evidence>
<reference evidence="3" key="1">
    <citation type="journal article" date="2005" name="Nature">
        <title>The map-based sequence of the rice genome.</title>
        <authorList>
            <consortium name="International rice genome sequencing project (IRGSP)"/>
            <person name="Matsumoto T."/>
            <person name="Wu J."/>
            <person name="Kanamori H."/>
            <person name="Katayose Y."/>
            <person name="Fujisawa M."/>
            <person name="Namiki N."/>
            <person name="Mizuno H."/>
            <person name="Yamamoto K."/>
            <person name="Antonio B.A."/>
            <person name="Baba T."/>
            <person name="Sakata K."/>
            <person name="Nagamura Y."/>
            <person name="Aoki H."/>
            <person name="Arikawa K."/>
            <person name="Arita K."/>
            <person name="Bito T."/>
            <person name="Chiden Y."/>
            <person name="Fujitsuka N."/>
            <person name="Fukunaka R."/>
            <person name="Hamada M."/>
            <person name="Harada C."/>
            <person name="Hayashi A."/>
            <person name="Hijishita S."/>
            <person name="Honda M."/>
            <person name="Hosokawa S."/>
            <person name="Ichikawa Y."/>
            <person name="Idonuma A."/>
            <person name="Iijima M."/>
            <person name="Ikeda M."/>
            <person name="Ikeno M."/>
            <person name="Ito K."/>
            <person name="Ito S."/>
            <person name="Ito T."/>
            <person name="Ito Y."/>
            <person name="Ito Y."/>
            <person name="Iwabuchi A."/>
            <person name="Kamiya K."/>
            <person name="Karasawa W."/>
            <person name="Kurita K."/>
            <person name="Katagiri S."/>
            <person name="Kikuta A."/>
            <person name="Kobayashi H."/>
            <person name="Kobayashi N."/>
            <person name="Machita K."/>
            <person name="Maehara T."/>
            <person name="Masukawa M."/>
            <person name="Mizubayashi T."/>
            <person name="Mukai Y."/>
            <person name="Nagasaki H."/>
            <person name="Nagata Y."/>
            <person name="Naito S."/>
            <person name="Nakashima M."/>
            <person name="Nakama Y."/>
            <person name="Nakamichi Y."/>
            <person name="Nakamura M."/>
            <person name="Meguro A."/>
            <person name="Negishi M."/>
            <person name="Ohta I."/>
            <person name="Ohta T."/>
            <person name="Okamoto M."/>
            <person name="Ono N."/>
            <person name="Saji S."/>
            <person name="Sakaguchi M."/>
            <person name="Sakai K."/>
            <person name="Shibata M."/>
            <person name="Shimokawa T."/>
            <person name="Song J."/>
            <person name="Takazaki Y."/>
            <person name="Terasawa K."/>
            <person name="Tsugane M."/>
            <person name="Tsuji K."/>
            <person name="Ueda S."/>
            <person name="Waki K."/>
            <person name="Yamagata H."/>
            <person name="Yamamoto M."/>
            <person name="Yamamoto S."/>
            <person name="Yamane H."/>
            <person name="Yoshiki S."/>
            <person name="Yoshihara R."/>
            <person name="Yukawa K."/>
            <person name="Zhong H."/>
            <person name="Yano M."/>
            <person name="Yuan Q."/>
            <person name="Ouyang S."/>
            <person name="Liu J."/>
            <person name="Jones K.M."/>
            <person name="Gansberger K."/>
            <person name="Moffat K."/>
            <person name="Hill J."/>
            <person name="Bera J."/>
            <person name="Fadrosh D."/>
            <person name="Jin S."/>
            <person name="Johri S."/>
            <person name="Kim M."/>
            <person name="Overton L."/>
            <person name="Reardon M."/>
            <person name="Tsitrin T."/>
            <person name="Vuong H."/>
            <person name="Weaver B."/>
            <person name="Ciecko A."/>
            <person name="Tallon L."/>
            <person name="Jackson J."/>
            <person name="Pai G."/>
            <person name="Aken S.V."/>
            <person name="Utterback T."/>
            <person name="Reidmuller S."/>
            <person name="Feldblyum T."/>
            <person name="Hsiao J."/>
            <person name="Zismann V."/>
            <person name="Iobst S."/>
            <person name="de Vazeille A.R."/>
            <person name="Buell C.R."/>
            <person name="Ying K."/>
            <person name="Li Y."/>
            <person name="Lu T."/>
            <person name="Huang Y."/>
            <person name="Zhao Q."/>
            <person name="Feng Q."/>
            <person name="Zhang L."/>
            <person name="Zhu J."/>
            <person name="Weng Q."/>
            <person name="Mu J."/>
            <person name="Lu Y."/>
            <person name="Fan D."/>
            <person name="Liu Y."/>
            <person name="Guan J."/>
            <person name="Zhang Y."/>
            <person name="Yu S."/>
            <person name="Liu X."/>
            <person name="Zhang Y."/>
            <person name="Hong G."/>
            <person name="Han B."/>
            <person name="Choisne N."/>
            <person name="Demange N."/>
            <person name="Orjeda G."/>
            <person name="Samain S."/>
            <person name="Cattolico L."/>
            <person name="Pelletier E."/>
            <person name="Couloux A."/>
            <person name="Segurens B."/>
            <person name="Wincker P."/>
            <person name="D'Hont A."/>
            <person name="Scarpelli C."/>
            <person name="Weissenbach J."/>
            <person name="Salanoubat M."/>
            <person name="Quetier F."/>
            <person name="Yu Y."/>
            <person name="Kim H.R."/>
            <person name="Rambo T."/>
            <person name="Currie J."/>
            <person name="Collura K."/>
            <person name="Luo M."/>
            <person name="Yang T."/>
            <person name="Ammiraju J.S.S."/>
            <person name="Engler F."/>
            <person name="Soderlund C."/>
            <person name="Wing R.A."/>
            <person name="Palmer L.E."/>
            <person name="de la Bastide M."/>
            <person name="Spiegel L."/>
            <person name="Nascimento L."/>
            <person name="Zutavern T."/>
            <person name="O'Shaughnessy A."/>
            <person name="Dike S."/>
            <person name="Dedhia N."/>
            <person name="Preston R."/>
            <person name="Balija V."/>
            <person name="McCombie W.R."/>
            <person name="Chow T."/>
            <person name="Chen H."/>
            <person name="Chung M."/>
            <person name="Chen C."/>
            <person name="Shaw J."/>
            <person name="Wu H."/>
            <person name="Hsiao K."/>
            <person name="Chao Y."/>
            <person name="Chu M."/>
            <person name="Cheng C."/>
            <person name="Hour A."/>
            <person name="Lee P."/>
            <person name="Lin S."/>
            <person name="Lin Y."/>
            <person name="Liou J."/>
            <person name="Liu S."/>
            <person name="Hsing Y."/>
            <person name="Raghuvanshi S."/>
            <person name="Mohanty A."/>
            <person name="Bharti A.K."/>
            <person name="Gaur A."/>
            <person name="Gupta V."/>
            <person name="Kumar D."/>
            <person name="Ravi V."/>
            <person name="Vij S."/>
            <person name="Kapur A."/>
            <person name="Khurana P."/>
            <person name="Khurana P."/>
            <person name="Khurana J.P."/>
            <person name="Tyagi A.K."/>
            <person name="Gaikwad K."/>
            <person name="Singh A."/>
            <person name="Dalal V."/>
            <person name="Srivastava S."/>
            <person name="Dixit A."/>
            <person name="Pal A.K."/>
            <person name="Ghazi I.A."/>
            <person name="Yadav M."/>
            <person name="Pandit A."/>
            <person name="Bhargava A."/>
            <person name="Sureshbabu K."/>
            <person name="Batra K."/>
            <person name="Sharma T.R."/>
            <person name="Mohapatra T."/>
            <person name="Singh N.K."/>
            <person name="Messing J."/>
            <person name="Nelson A.B."/>
            <person name="Fuks G."/>
            <person name="Kavchok S."/>
            <person name="Keizer G."/>
            <person name="Linton E."/>
            <person name="Llaca V."/>
            <person name="Song R."/>
            <person name="Tanyolac B."/>
            <person name="Young S."/>
            <person name="Ho-Il K."/>
            <person name="Hahn J.H."/>
            <person name="Sangsakoo G."/>
            <person name="Vanavichit A."/>
            <person name="de Mattos Luiz.A.T."/>
            <person name="Zimmer P.D."/>
            <person name="Malone G."/>
            <person name="Dellagostin O."/>
            <person name="de Oliveira A.C."/>
            <person name="Bevan M."/>
            <person name="Bancroft I."/>
            <person name="Minx P."/>
            <person name="Cordum H."/>
            <person name="Wilson R."/>
            <person name="Cheng Z."/>
            <person name="Jin W."/>
            <person name="Jiang J."/>
            <person name="Leong S.A."/>
            <person name="Iwama H."/>
            <person name="Gojobori T."/>
            <person name="Itoh T."/>
            <person name="Niimura Y."/>
            <person name="Fujii Y."/>
            <person name="Habara T."/>
            <person name="Sakai H."/>
            <person name="Sato Y."/>
            <person name="Wilson G."/>
            <person name="Kumar K."/>
            <person name="McCouch S."/>
            <person name="Juretic N."/>
            <person name="Hoen D."/>
            <person name="Wright S."/>
            <person name="Bruskiewich R."/>
            <person name="Bureau T."/>
            <person name="Miyao A."/>
            <person name="Hirochika H."/>
            <person name="Nishikawa T."/>
            <person name="Kadowaki K."/>
            <person name="Sugiura M."/>
            <person name="Burr B."/>
            <person name="Sasaki T."/>
        </authorList>
    </citation>
    <scope>NUCLEOTIDE SEQUENCE [LARGE SCALE GENOMIC DNA]</scope>
    <source>
        <strain evidence="3">cv. Nipponbare</strain>
    </source>
</reference>
<dbReference type="EMBL" id="AP005747">
    <property type="protein sequence ID" value="BAD33926.1"/>
    <property type="molecule type" value="Genomic_DNA"/>
</dbReference>
<feature type="compositionally biased region" description="Low complexity" evidence="1">
    <location>
        <begin position="101"/>
        <end position="129"/>
    </location>
</feature>
<evidence type="ECO:0000256" key="1">
    <source>
        <dbReference type="SAM" id="MobiDB-lite"/>
    </source>
</evidence>
<protein>
    <submittedName>
        <fullName evidence="2">Uncharacterized protein</fullName>
    </submittedName>
</protein>
<proteinExistence type="predicted"/>
<reference evidence="3" key="2">
    <citation type="journal article" date="2008" name="Nucleic Acids Res.">
        <title>The rice annotation project database (RAP-DB): 2008 update.</title>
        <authorList>
            <consortium name="The rice annotation project (RAP)"/>
        </authorList>
    </citation>
    <scope>GENOME REANNOTATION</scope>
    <source>
        <strain evidence="3">cv. Nipponbare</strain>
    </source>
</reference>
<feature type="region of interest" description="Disordered" evidence="1">
    <location>
        <begin position="173"/>
        <end position="237"/>
    </location>
</feature>
<feature type="compositionally biased region" description="Basic residues" evidence="1">
    <location>
        <begin position="228"/>
        <end position="237"/>
    </location>
</feature>
<feature type="compositionally biased region" description="Low complexity" evidence="1">
    <location>
        <begin position="188"/>
        <end position="198"/>
    </location>
</feature>
<accession>Q69MI9</accession>
<sequence>MGCVSSPSRDLAPIPPGDPATPISFSRHRFSRVENPQNQQAKSTDRGGEPTTLQGESHKRTTPTRTTQEHKRNHTRTQEESHKRTTPSAASTTREPRHLQAWAPSARRSPSSVASESSPRRPQACRCPLPARPLPPFSLTLFILGAVRSHRPRRRERRTRPPPRRLMMELTTAAPAGLGSAARPVATRRIYSPTSSSSSPPPREGRRRARGRLGRGGAVDRDEAARSMGRRRRGRRD</sequence>